<comment type="caution">
    <text evidence="1">The sequence shown here is derived from an EMBL/GenBank/DDBJ whole genome shotgun (WGS) entry which is preliminary data.</text>
</comment>
<evidence type="ECO:0000313" key="1">
    <source>
        <dbReference type="EMBL" id="HBA4248451.1"/>
    </source>
</evidence>
<dbReference type="Proteomes" id="UP000871786">
    <property type="component" value="Unassembled WGS sequence"/>
</dbReference>
<reference evidence="1" key="1">
    <citation type="journal article" date="2018" name="Genome Biol.">
        <title>SKESA: strategic k-mer extension for scrupulous assemblies.</title>
        <authorList>
            <person name="Souvorov A."/>
            <person name="Agarwala R."/>
            <person name="Lipman D.J."/>
        </authorList>
    </citation>
    <scope>NUCLEOTIDE SEQUENCE</scope>
    <source>
        <strain evidence="1">ST-87-5</strain>
    </source>
</reference>
<dbReference type="PROSITE" id="PS50104">
    <property type="entry name" value="TIR"/>
    <property type="match status" value="1"/>
</dbReference>
<organism evidence="1">
    <name type="scientific">Escherichia coli</name>
    <dbReference type="NCBI Taxonomy" id="562"/>
    <lineage>
        <taxon>Bacteria</taxon>
        <taxon>Pseudomonadati</taxon>
        <taxon>Pseudomonadota</taxon>
        <taxon>Gammaproteobacteria</taxon>
        <taxon>Enterobacterales</taxon>
        <taxon>Enterobacteriaceae</taxon>
        <taxon>Escherichia</taxon>
    </lineage>
</organism>
<accession>A0A2T1LAD0</accession>
<dbReference type="AlphaFoldDB" id="A0A2T1LAD0"/>
<gene>
    <name evidence="1" type="ORF">J5U05_003646</name>
</gene>
<dbReference type="GO" id="GO:0007165">
    <property type="term" value="P:signal transduction"/>
    <property type="evidence" value="ECO:0007669"/>
    <property type="project" value="InterPro"/>
</dbReference>
<dbReference type="EMBL" id="DADRWU010000039">
    <property type="protein sequence ID" value="HBA4248451.1"/>
    <property type="molecule type" value="Genomic_DNA"/>
</dbReference>
<dbReference type="SUPFAM" id="SSF52200">
    <property type="entry name" value="Toll/Interleukin receptor TIR domain"/>
    <property type="match status" value="1"/>
</dbReference>
<dbReference type="Pfam" id="PF13676">
    <property type="entry name" value="TIR_2"/>
    <property type="match status" value="1"/>
</dbReference>
<dbReference type="InterPro" id="IPR035897">
    <property type="entry name" value="Toll_tir_struct_dom_sf"/>
</dbReference>
<keyword evidence="1" id="KW-0675">Receptor</keyword>
<reference evidence="1" key="2">
    <citation type="submission" date="2021-03" db="EMBL/GenBank/DDBJ databases">
        <authorList>
            <consortium name="NCBI Pathogen Detection Project"/>
        </authorList>
    </citation>
    <scope>NUCLEOTIDE SEQUENCE</scope>
    <source>
        <strain evidence="1">ST-87-5</strain>
    </source>
</reference>
<dbReference type="RefSeq" id="WP_000008533.1">
    <property type="nucleotide sequence ID" value="NZ_CABVNE010000030.1"/>
</dbReference>
<name>A0A2T1LAD0_ECOLX</name>
<proteinExistence type="predicted"/>
<sequence>MSFIYSLAVLGLPTATQLSELENAVTDAVSMFGLRVGQEIGWEVSPDTFIPNQQRSAAVVFFGGLGADHPSLPSLLRSGVPVVPVVSDLCEVATNVPEILRPLNCLSYANGGAKRVATALLECAGLLPKQRRVFVSYRRDEARQAALQMFDALSARHFDVFLDTHSIAPAEDFQTMLWHRLCDSDVLLMLDTPDYFNSRWTAAEFGRALAKGISVLRVGWPGVLCSARLATASLSELGESELDVVSGRISDHAIDRICLQLEEVRSKSHAVRTVNLMSNLRIGLETIGGEVIGMGTGRGIRVRLPDDRMVVVYPTVGVPTSTTMHEASMNSPDESVAILYDHVGLHPQWLSHLDWLGQYIQVTRWVKACEASWQFADWRV</sequence>
<dbReference type="Gene3D" id="3.40.50.10140">
    <property type="entry name" value="Toll/interleukin-1 receptor homology (TIR) domain"/>
    <property type="match status" value="1"/>
</dbReference>
<dbReference type="InterPro" id="IPR000157">
    <property type="entry name" value="TIR_dom"/>
</dbReference>
<protein>
    <submittedName>
        <fullName evidence="1">Toll/interleukin-1 receptor domain-containing protein</fullName>
    </submittedName>
</protein>